<evidence type="ECO:0000313" key="9">
    <source>
        <dbReference type="EMBL" id="KAK3743658.1"/>
    </source>
</evidence>
<dbReference type="SUPFAM" id="SSF52518">
    <property type="entry name" value="Thiamin diphosphate-binding fold (THDP-binding)"/>
    <property type="match status" value="2"/>
</dbReference>
<dbReference type="PANTHER" id="PTHR42818">
    <property type="entry name" value="SULFOPYRUVATE DECARBOXYLASE SUBUNIT ALPHA"/>
    <property type="match status" value="1"/>
</dbReference>
<dbReference type="Gene3D" id="3.40.50.970">
    <property type="match status" value="2"/>
</dbReference>
<dbReference type="GO" id="GO:0033980">
    <property type="term" value="F:phosphonopyruvate decarboxylase activity"/>
    <property type="evidence" value="ECO:0007669"/>
    <property type="project" value="InterPro"/>
</dbReference>
<dbReference type="GO" id="GO:0000287">
    <property type="term" value="F:magnesium ion binding"/>
    <property type="evidence" value="ECO:0007669"/>
    <property type="project" value="InterPro"/>
</dbReference>
<evidence type="ECO:0000259" key="7">
    <source>
        <dbReference type="Pfam" id="PF02775"/>
    </source>
</evidence>
<feature type="domain" description="Thiamine pyrophosphate enzyme N-terminal TPP-binding" evidence="8">
    <location>
        <begin position="69"/>
        <end position="180"/>
    </location>
</feature>
<dbReference type="EMBL" id="JAWDGP010006299">
    <property type="protein sequence ID" value="KAK3743658.1"/>
    <property type="molecule type" value="Genomic_DNA"/>
</dbReference>
<dbReference type="AlphaFoldDB" id="A0AAE0YG88"/>
<dbReference type="Pfam" id="PF02775">
    <property type="entry name" value="TPP_enzyme_C"/>
    <property type="match status" value="1"/>
</dbReference>
<keyword evidence="3" id="KW-0786">Thiamine pyrophosphate</keyword>
<reference evidence="9" key="1">
    <citation type="journal article" date="2023" name="G3 (Bethesda)">
        <title>A reference genome for the long-term kleptoplast-retaining sea slug Elysia crispata morphotype clarki.</title>
        <authorList>
            <person name="Eastman K.E."/>
            <person name="Pendleton A.L."/>
            <person name="Shaikh M.A."/>
            <person name="Suttiyut T."/>
            <person name="Ogas R."/>
            <person name="Tomko P."/>
            <person name="Gavelis G."/>
            <person name="Widhalm J.R."/>
            <person name="Wisecaver J.H."/>
        </authorList>
    </citation>
    <scope>NUCLEOTIDE SEQUENCE</scope>
    <source>
        <strain evidence="9">ECLA1</strain>
    </source>
</reference>
<dbReference type="GO" id="GO:0032923">
    <property type="term" value="P:organic phosphonate biosynthetic process"/>
    <property type="evidence" value="ECO:0007669"/>
    <property type="project" value="InterPro"/>
</dbReference>
<dbReference type="FunFam" id="3.40.50.970:FF:000100">
    <property type="entry name" value="Putative phosphonopyruvate decarboxylase"/>
    <property type="match status" value="1"/>
</dbReference>
<evidence type="ECO:0000256" key="6">
    <source>
        <dbReference type="ARBA" id="ARBA00048767"/>
    </source>
</evidence>
<name>A0AAE0YG88_9GAST</name>
<evidence type="ECO:0000256" key="4">
    <source>
        <dbReference type="ARBA" id="ARBA00023239"/>
    </source>
</evidence>
<dbReference type="InterPro" id="IPR012001">
    <property type="entry name" value="Thiamin_PyroP_enz_TPP-bd_dom"/>
</dbReference>
<accession>A0AAE0YG88</accession>
<evidence type="ECO:0000256" key="2">
    <source>
        <dbReference type="ARBA" id="ARBA00022793"/>
    </source>
</evidence>
<dbReference type="InterPro" id="IPR011766">
    <property type="entry name" value="TPP_enzyme_TPP-bd"/>
</dbReference>
<dbReference type="GO" id="GO:0030976">
    <property type="term" value="F:thiamine pyrophosphate binding"/>
    <property type="evidence" value="ECO:0007669"/>
    <property type="project" value="InterPro"/>
</dbReference>
<proteinExistence type="predicted"/>
<evidence type="ECO:0000256" key="1">
    <source>
        <dbReference type="ARBA" id="ARBA00018936"/>
    </source>
</evidence>
<dbReference type="Proteomes" id="UP001283361">
    <property type="component" value="Unassembled WGS sequence"/>
</dbReference>
<keyword evidence="4" id="KW-0456">Lyase</keyword>
<dbReference type="InterPro" id="IPR029061">
    <property type="entry name" value="THDP-binding"/>
</dbReference>
<evidence type="ECO:0000256" key="3">
    <source>
        <dbReference type="ARBA" id="ARBA00023052"/>
    </source>
</evidence>
<organism evidence="9 10">
    <name type="scientific">Elysia crispata</name>
    <name type="common">lettuce slug</name>
    <dbReference type="NCBI Taxonomy" id="231223"/>
    <lineage>
        <taxon>Eukaryota</taxon>
        <taxon>Metazoa</taxon>
        <taxon>Spiralia</taxon>
        <taxon>Lophotrochozoa</taxon>
        <taxon>Mollusca</taxon>
        <taxon>Gastropoda</taxon>
        <taxon>Heterobranchia</taxon>
        <taxon>Euthyneura</taxon>
        <taxon>Panpulmonata</taxon>
        <taxon>Sacoglossa</taxon>
        <taxon>Placobranchoidea</taxon>
        <taxon>Plakobranchidae</taxon>
        <taxon>Elysia</taxon>
    </lineage>
</organism>
<dbReference type="InterPro" id="IPR000399">
    <property type="entry name" value="TPP-bd_CS"/>
</dbReference>
<dbReference type="NCBIfam" id="TIGR03297">
    <property type="entry name" value="Ppyr-DeCO2ase"/>
    <property type="match status" value="1"/>
</dbReference>
<keyword evidence="2" id="KW-0210">Decarboxylase</keyword>
<dbReference type="CDD" id="cd03371">
    <property type="entry name" value="TPP_PpyrDC"/>
    <property type="match status" value="1"/>
</dbReference>
<sequence length="440" mass="48008">MFGLRALCSASKVGPHSSPLIQTLKQARGSMQHLQQYHHRAGGADDHRRTIISVAPAADVKPARLEPEMFYKAVWDQGIRFFTGVPDSRLKDFCAYVTNNSASQDHVITCNEGAAVGLASGYHLASGKVPMVYLQNSGLGNMVNPLMSLAAPSVYSIPMLLLIGWRGEPGVKDEPQHLAQGAITEEMLACMGIPCEILPKDETEMQELLVRATNHFETNKAPYAVLVKTDTFSKYSLPQIKAPFPLTREEALVKVIDCLNDQDAVVGSTGMLSRELFEYRVLMQMGHARDFLTVGSMGHASSIALGIALQKPNKQVFCLDGDGAVLMHMGAMATIGQQGPSNFKHIIFNNGAHDSVGGQPTEAGNHENFDFCGIARSCGYKEAMVGSTPEEIEEKVRHLHKAQGPVLLELKVKLGSRSDLGRPTRTTLENKMDFMEFLEA</sequence>
<dbReference type="CDD" id="cd07035">
    <property type="entry name" value="TPP_PYR_POX_like"/>
    <property type="match status" value="1"/>
</dbReference>
<dbReference type="PANTHER" id="PTHR42818:SF1">
    <property type="entry name" value="SULFOPYRUVATE DECARBOXYLASE"/>
    <property type="match status" value="1"/>
</dbReference>
<dbReference type="PROSITE" id="PS00187">
    <property type="entry name" value="TPP_ENZYMES"/>
    <property type="match status" value="1"/>
</dbReference>
<comment type="caution">
    <text evidence="9">The sequence shown here is derived from an EMBL/GenBank/DDBJ whole genome shotgun (WGS) entry which is preliminary data.</text>
</comment>
<evidence type="ECO:0000256" key="5">
    <source>
        <dbReference type="ARBA" id="ARBA00030510"/>
    </source>
</evidence>
<dbReference type="Pfam" id="PF02776">
    <property type="entry name" value="TPP_enzyme_N"/>
    <property type="match status" value="1"/>
</dbReference>
<feature type="domain" description="Thiamine pyrophosphate enzyme TPP-binding" evidence="7">
    <location>
        <begin position="275"/>
        <end position="409"/>
    </location>
</feature>
<comment type="catalytic activity">
    <reaction evidence="6">
        <text>(2R)-hydroxyhexadecanoyl-CoA = pentadecanal + formyl-CoA</text>
        <dbReference type="Rhea" id="RHEA:55212"/>
        <dbReference type="ChEBI" id="CHEBI:17302"/>
        <dbReference type="ChEBI" id="CHEBI:57376"/>
        <dbReference type="ChEBI" id="CHEBI:138654"/>
    </reaction>
    <physiologicalReaction direction="left-to-right" evidence="6">
        <dbReference type="Rhea" id="RHEA:55213"/>
    </physiologicalReaction>
</comment>
<dbReference type="InterPro" id="IPR017684">
    <property type="entry name" value="Phosphono-pyrv_decarboxylase"/>
</dbReference>
<evidence type="ECO:0000259" key="8">
    <source>
        <dbReference type="Pfam" id="PF02776"/>
    </source>
</evidence>
<protein>
    <recommendedName>
        <fullName evidence="1">2-hydroxyacyl-CoA lyase 2</fullName>
    </recommendedName>
    <alternativeName>
        <fullName evidence="5">IlvB-like protein</fullName>
    </alternativeName>
</protein>
<evidence type="ECO:0000313" key="10">
    <source>
        <dbReference type="Proteomes" id="UP001283361"/>
    </source>
</evidence>
<keyword evidence="10" id="KW-1185">Reference proteome</keyword>
<dbReference type="InterPro" id="IPR051818">
    <property type="entry name" value="TPP_dependent_decarboxylase"/>
</dbReference>
<gene>
    <name evidence="9" type="ORF">RRG08_030780</name>
</gene>
<dbReference type="FunFam" id="3.40.50.970:FF:000101">
    <property type="entry name" value="Putative phosphonopyruvate decarboxylase"/>
    <property type="match status" value="1"/>
</dbReference>